<keyword evidence="3" id="KW-0813">Transport</keyword>
<proteinExistence type="inferred from homology"/>
<dbReference type="PROSITE" id="PS00217">
    <property type="entry name" value="SUGAR_TRANSPORT_2"/>
    <property type="match status" value="1"/>
</dbReference>
<protein>
    <submittedName>
        <fullName evidence="9">WGS project CCBQ000000000 data, contig 00099</fullName>
    </submittedName>
</protein>
<feature type="domain" description="Major facilitator superfamily (MFS) profile" evidence="8">
    <location>
        <begin position="10"/>
        <end position="436"/>
    </location>
</feature>
<evidence type="ECO:0000313" key="10">
    <source>
        <dbReference type="Proteomes" id="UP000031516"/>
    </source>
</evidence>
<dbReference type="PANTHER" id="PTHR48022:SF7">
    <property type="entry name" value="MAJOR FACILITATOR SUPERFAMILY (MFS) PROFILE DOMAIN-CONTAINING PROTEIN-RELATED"/>
    <property type="match status" value="1"/>
</dbReference>
<name>A0A0A8L1J5_9SACH</name>
<dbReference type="PROSITE" id="PS50850">
    <property type="entry name" value="MFS"/>
    <property type="match status" value="1"/>
</dbReference>
<dbReference type="GO" id="GO:0005351">
    <property type="term" value="F:carbohydrate:proton symporter activity"/>
    <property type="evidence" value="ECO:0007669"/>
    <property type="project" value="TreeGrafter"/>
</dbReference>
<feature type="transmembrane region" description="Helical" evidence="7">
    <location>
        <begin position="137"/>
        <end position="158"/>
    </location>
</feature>
<keyword evidence="6 7" id="KW-0472">Membrane</keyword>
<feature type="transmembrane region" description="Helical" evidence="7">
    <location>
        <begin position="170"/>
        <end position="189"/>
    </location>
</feature>
<reference evidence="9 10" key="1">
    <citation type="submission" date="2014-03" db="EMBL/GenBank/DDBJ databases">
        <title>The genome of Kluyveromyces dobzhanskii.</title>
        <authorList>
            <person name="Nystedt B."/>
            <person name="Astrom S."/>
        </authorList>
    </citation>
    <scope>NUCLEOTIDE SEQUENCE [LARGE SCALE GENOMIC DNA]</scope>
    <source>
        <strain evidence="9 10">CBS 2104</strain>
    </source>
</reference>
<dbReference type="InterPro" id="IPR020846">
    <property type="entry name" value="MFS_dom"/>
</dbReference>
<feature type="transmembrane region" description="Helical" evidence="7">
    <location>
        <begin position="249"/>
        <end position="268"/>
    </location>
</feature>
<dbReference type="SUPFAM" id="SSF103473">
    <property type="entry name" value="MFS general substrate transporter"/>
    <property type="match status" value="1"/>
</dbReference>
<feature type="transmembrane region" description="Helical" evidence="7">
    <location>
        <begin position="347"/>
        <end position="370"/>
    </location>
</feature>
<feature type="transmembrane region" description="Helical" evidence="7">
    <location>
        <begin position="53"/>
        <end position="71"/>
    </location>
</feature>
<dbReference type="InterPro" id="IPR005829">
    <property type="entry name" value="Sugar_transporter_CS"/>
</dbReference>
<feature type="transmembrane region" description="Helical" evidence="7">
    <location>
        <begin position="382"/>
        <end position="405"/>
    </location>
</feature>
<dbReference type="GO" id="GO:0016020">
    <property type="term" value="C:membrane"/>
    <property type="evidence" value="ECO:0007669"/>
    <property type="project" value="UniProtKB-SubCell"/>
</dbReference>
<evidence type="ECO:0000256" key="4">
    <source>
        <dbReference type="ARBA" id="ARBA00022692"/>
    </source>
</evidence>
<dbReference type="OrthoDB" id="4142200at2759"/>
<keyword evidence="10" id="KW-1185">Reference proteome</keyword>
<dbReference type="PRINTS" id="PR00171">
    <property type="entry name" value="SUGRTRNSPORT"/>
</dbReference>
<sequence>MKHAFEVKRLIGLVVCIGFMLGMDTSSLSLFLGTDYFKEFFDHPNALQTGMMTGANQIGGYFGCLSSGSLIEYLGCKWCLCVCSIIWSIGSIGSVLVFEVYTMALSRFVKGFAVGILSVLASFYLMEVFSSNIRGQATALMQLALTISILLIYFLSMMLDRMKSPLAFKIVWGLEMIPGLLLVVLFQALPESPRWLHKHGYSKNHIDRSLKILRAKDTDTFREKLLLESKLQPNISDFIKKGYWKHMSFGILVQVLIQMSGINVIMYYMIYICEIIGFDEEIGSKLTAGPYIVNVIFTLIPVFMLDKFNRKVFIGWASLFLGCIMLSIGLLIGERYRHVGDVVLRNIVVALCFLFVSVFSSSLSCAGFVYTNEILPDSIKSVALSVCISTNWLTGFVLALVTPRLMQLVEWWTFFILGISTIVLSIVIICWFPETKGLSTEEIDNLFTREALSAEVMSEKIVPAQTIDLESIPDRSGAPEPDSFACTTTTTEILDIF</sequence>
<evidence type="ECO:0000256" key="6">
    <source>
        <dbReference type="ARBA" id="ARBA00023136"/>
    </source>
</evidence>
<dbReference type="InterPro" id="IPR050360">
    <property type="entry name" value="MFS_Sugar_Transporters"/>
</dbReference>
<keyword evidence="5 7" id="KW-1133">Transmembrane helix</keyword>
<dbReference type="PANTHER" id="PTHR48022">
    <property type="entry name" value="PLASTIDIC GLUCOSE TRANSPORTER 4"/>
    <property type="match status" value="1"/>
</dbReference>
<feature type="transmembrane region" description="Helical" evidence="7">
    <location>
        <begin position="104"/>
        <end position="125"/>
    </location>
</feature>
<dbReference type="Pfam" id="PF00083">
    <property type="entry name" value="Sugar_tr"/>
    <property type="match status" value="1"/>
</dbReference>
<evidence type="ECO:0000256" key="3">
    <source>
        <dbReference type="ARBA" id="ARBA00022448"/>
    </source>
</evidence>
<organism evidence="9 10">
    <name type="scientific">Kluyveromyces dobzhanskii CBS 2104</name>
    <dbReference type="NCBI Taxonomy" id="1427455"/>
    <lineage>
        <taxon>Eukaryota</taxon>
        <taxon>Fungi</taxon>
        <taxon>Dikarya</taxon>
        <taxon>Ascomycota</taxon>
        <taxon>Saccharomycotina</taxon>
        <taxon>Saccharomycetes</taxon>
        <taxon>Saccharomycetales</taxon>
        <taxon>Saccharomycetaceae</taxon>
        <taxon>Kluyveromyces</taxon>
    </lineage>
</organism>
<evidence type="ECO:0000313" key="9">
    <source>
        <dbReference type="EMBL" id="CDO92917.1"/>
    </source>
</evidence>
<evidence type="ECO:0000256" key="1">
    <source>
        <dbReference type="ARBA" id="ARBA00004141"/>
    </source>
</evidence>
<comment type="caution">
    <text evidence="9">The sequence shown here is derived from an EMBL/GenBank/DDBJ whole genome shotgun (WGS) entry which is preliminary data.</text>
</comment>
<comment type="similarity">
    <text evidence="2">Belongs to the major facilitator superfamily. Sugar transporter (TC 2.A.1.1) family.</text>
</comment>
<feature type="transmembrane region" description="Helical" evidence="7">
    <location>
        <begin position="411"/>
        <end position="432"/>
    </location>
</feature>
<keyword evidence="4 7" id="KW-0812">Transmembrane</keyword>
<dbReference type="Proteomes" id="UP000031516">
    <property type="component" value="Unassembled WGS sequence"/>
</dbReference>
<dbReference type="InterPro" id="IPR005828">
    <property type="entry name" value="MFS_sugar_transport-like"/>
</dbReference>
<dbReference type="InterPro" id="IPR003663">
    <property type="entry name" value="Sugar/inositol_transpt"/>
</dbReference>
<gene>
    <name evidence="9" type="ORF">KLDO_g1226</name>
</gene>
<comment type="subcellular location">
    <subcellularLocation>
        <location evidence="1">Membrane</location>
        <topology evidence="1">Multi-pass membrane protein</topology>
    </subcellularLocation>
</comment>
<feature type="transmembrane region" description="Helical" evidence="7">
    <location>
        <begin position="288"/>
        <end position="305"/>
    </location>
</feature>
<evidence type="ECO:0000256" key="7">
    <source>
        <dbReference type="SAM" id="Phobius"/>
    </source>
</evidence>
<evidence type="ECO:0000256" key="5">
    <source>
        <dbReference type="ARBA" id="ARBA00022989"/>
    </source>
</evidence>
<feature type="transmembrane region" description="Helical" evidence="7">
    <location>
        <begin position="312"/>
        <end position="332"/>
    </location>
</feature>
<dbReference type="EMBL" id="CCBQ010000019">
    <property type="protein sequence ID" value="CDO92917.1"/>
    <property type="molecule type" value="Genomic_DNA"/>
</dbReference>
<evidence type="ECO:0000256" key="2">
    <source>
        <dbReference type="ARBA" id="ARBA00010992"/>
    </source>
</evidence>
<dbReference type="InterPro" id="IPR036259">
    <property type="entry name" value="MFS_trans_sf"/>
</dbReference>
<feature type="transmembrane region" description="Helical" evidence="7">
    <location>
        <begin position="78"/>
        <end position="98"/>
    </location>
</feature>
<accession>A0A0A8L1J5</accession>
<evidence type="ECO:0000259" key="8">
    <source>
        <dbReference type="PROSITE" id="PS50850"/>
    </source>
</evidence>
<dbReference type="Gene3D" id="1.20.1250.20">
    <property type="entry name" value="MFS general substrate transporter like domains"/>
    <property type="match status" value="1"/>
</dbReference>
<dbReference type="AlphaFoldDB" id="A0A0A8L1J5"/>